<name>A0AA88I2D0_ARTSF</name>
<evidence type="ECO:0000313" key="1">
    <source>
        <dbReference type="EMBL" id="KAK2722650.1"/>
    </source>
</evidence>
<proteinExistence type="predicted"/>
<feature type="non-terminal residue" evidence="1">
    <location>
        <position position="120"/>
    </location>
</feature>
<evidence type="ECO:0000313" key="2">
    <source>
        <dbReference type="Proteomes" id="UP001187531"/>
    </source>
</evidence>
<accession>A0AA88I2D0</accession>
<comment type="caution">
    <text evidence="1">The sequence shown here is derived from an EMBL/GenBank/DDBJ whole genome shotgun (WGS) entry which is preliminary data.</text>
</comment>
<reference evidence="1" key="1">
    <citation type="submission" date="2023-07" db="EMBL/GenBank/DDBJ databases">
        <title>Chromosome-level genome assembly of Artemia franciscana.</title>
        <authorList>
            <person name="Jo E."/>
        </authorList>
    </citation>
    <scope>NUCLEOTIDE SEQUENCE</scope>
    <source>
        <tissue evidence="1">Whole body</tissue>
    </source>
</reference>
<dbReference type="EMBL" id="JAVRJZ010000005">
    <property type="protein sequence ID" value="KAK2722650.1"/>
    <property type="molecule type" value="Genomic_DNA"/>
</dbReference>
<dbReference type="Proteomes" id="UP001187531">
    <property type="component" value="Unassembled WGS sequence"/>
</dbReference>
<dbReference type="AlphaFoldDB" id="A0AA88I2D0"/>
<gene>
    <name evidence="1" type="ORF">QYM36_002990</name>
</gene>
<organism evidence="1 2">
    <name type="scientific">Artemia franciscana</name>
    <name type="common">Brine shrimp</name>
    <name type="synonym">Artemia sanfranciscana</name>
    <dbReference type="NCBI Taxonomy" id="6661"/>
    <lineage>
        <taxon>Eukaryota</taxon>
        <taxon>Metazoa</taxon>
        <taxon>Ecdysozoa</taxon>
        <taxon>Arthropoda</taxon>
        <taxon>Crustacea</taxon>
        <taxon>Branchiopoda</taxon>
        <taxon>Anostraca</taxon>
        <taxon>Artemiidae</taxon>
        <taxon>Artemia</taxon>
    </lineage>
</organism>
<keyword evidence="2" id="KW-1185">Reference proteome</keyword>
<sequence length="120" mass="13870">MRLLQLPGNNLTVSPWQTVFNGPAGSMSGYHSKNLATRASWFYVGSFNHRADFLLDRAGLSRQIVEETTEFRQKVFIAFVDFRAAFHSVDRKALWRILELTGLPEKYCRLLKALHHWTES</sequence>
<evidence type="ECO:0008006" key="3">
    <source>
        <dbReference type="Google" id="ProtNLM"/>
    </source>
</evidence>
<protein>
    <recommendedName>
        <fullName evidence="3">Reverse transcriptase domain-containing protein</fullName>
    </recommendedName>
</protein>